<dbReference type="RefSeq" id="WP_135281376.1">
    <property type="nucleotide sequence ID" value="NZ_SRIO01000005.1"/>
</dbReference>
<feature type="region of interest" description="Disordered" evidence="1">
    <location>
        <begin position="90"/>
        <end position="120"/>
    </location>
</feature>
<dbReference type="Proteomes" id="UP000297890">
    <property type="component" value="Unassembled WGS sequence"/>
</dbReference>
<comment type="caution">
    <text evidence="2">The sequence shown here is derived from an EMBL/GenBank/DDBJ whole genome shotgun (WGS) entry which is preliminary data.</text>
</comment>
<evidence type="ECO:0000313" key="2">
    <source>
        <dbReference type="EMBL" id="TFZ83076.1"/>
    </source>
</evidence>
<protein>
    <recommendedName>
        <fullName evidence="4">DUF2946 domain-containing protein</fullName>
    </recommendedName>
</protein>
<dbReference type="EMBL" id="SRIO01000005">
    <property type="protein sequence ID" value="TFZ83076.1"/>
    <property type="molecule type" value="Genomic_DNA"/>
</dbReference>
<dbReference type="AlphaFoldDB" id="A0A4Z0FBI8"/>
<reference evidence="2 3" key="1">
    <citation type="journal article" date="2019" name="ISME J.">
        <title>Candidatus Macondimonas diazotrophica, a novel gammaproteobacterial genus dominating crude-oil-contaminated coastal sediments.</title>
        <authorList>
            <person name="Karthikeyan S."/>
            <person name="Konstantinidis K."/>
        </authorList>
    </citation>
    <scope>NUCLEOTIDE SEQUENCE [LARGE SCALE GENOMIC DNA]</scope>
    <source>
        <strain evidence="2 3">KTK01</strain>
    </source>
</reference>
<keyword evidence="3" id="KW-1185">Reference proteome</keyword>
<sequence>MIVHSAADLFPSQLSRSIRGWAWLGLVLALLLPLAQQGALRHALEHVVRHEHHEPAGLPDAGACKACTAYGTLGGGLLALTPLKLARIPSLRIPPPEPSGKIPTPSVTTRARSPPSLVNL</sequence>
<name>A0A4Z0FBI8_9GAMM</name>
<proteinExistence type="predicted"/>
<evidence type="ECO:0000313" key="3">
    <source>
        <dbReference type="Proteomes" id="UP000297890"/>
    </source>
</evidence>
<gene>
    <name evidence="2" type="ORF">E4680_05435</name>
</gene>
<evidence type="ECO:0008006" key="4">
    <source>
        <dbReference type="Google" id="ProtNLM"/>
    </source>
</evidence>
<feature type="compositionally biased region" description="Polar residues" evidence="1">
    <location>
        <begin position="105"/>
        <end position="120"/>
    </location>
</feature>
<organism evidence="2 3">
    <name type="scientific">Candidatus Macondimonas diazotrophica</name>
    <dbReference type="NCBI Taxonomy" id="2305248"/>
    <lineage>
        <taxon>Bacteria</taxon>
        <taxon>Pseudomonadati</taxon>
        <taxon>Pseudomonadota</taxon>
        <taxon>Gammaproteobacteria</taxon>
        <taxon>Chromatiales</taxon>
        <taxon>Ectothiorhodospiraceae</taxon>
        <taxon>Candidatus Macondimonas</taxon>
    </lineage>
</organism>
<evidence type="ECO:0000256" key="1">
    <source>
        <dbReference type="SAM" id="MobiDB-lite"/>
    </source>
</evidence>
<accession>A0A4Z0FBI8</accession>